<dbReference type="SMART" id="SM00825">
    <property type="entry name" value="PKS_KS"/>
    <property type="match status" value="1"/>
</dbReference>
<dbReference type="PROSITE" id="PS00606">
    <property type="entry name" value="KS3_1"/>
    <property type="match status" value="1"/>
</dbReference>
<dbReference type="InterPro" id="IPR016039">
    <property type="entry name" value="Thiolase-like"/>
</dbReference>
<feature type="active site" description="Proton donor; for dehydratase activity" evidence="8">
    <location>
        <position position="1206"/>
    </location>
</feature>
<dbReference type="InterPro" id="IPR013968">
    <property type="entry name" value="PKS_KR"/>
</dbReference>
<gene>
    <name evidence="12" type="ORF">G6O67_000922</name>
</gene>
<evidence type="ECO:0000256" key="3">
    <source>
        <dbReference type="ARBA" id="ARBA00022679"/>
    </source>
</evidence>
<dbReference type="PANTHER" id="PTHR43775">
    <property type="entry name" value="FATTY ACID SYNTHASE"/>
    <property type="match status" value="1"/>
</dbReference>
<feature type="active site" description="Proton acceptor; for dehydratase activity" evidence="8">
    <location>
        <position position="1028"/>
    </location>
</feature>
<sequence length="2440" mass="261239">MACRGDYEPIAIVGLACRLPGDISSPSELWEFLAQGKSAQSDFPSNRINIEAWYHPDAQRPGSITTRGGYFLSDGDSFREFDPSFFGISPLEAASLDPQQRKLLEVVYESFESAGLGLGDVSGSDTGCFVGNFTWDVGQMQARDVDFGSPYQMTGGGLTILSNRVNYVFNLKGPSLTLDTACSSTMYALHLACKSLQAGDCSAAVVGGTNLIFGIEQQLGSVRLGTLSPTSVCHTFDQSADGYARAEAVGSIYIKRLSDALRDGNPVRAVIRATAINTNGKGPGISHPSVSDQEAVIRRAYAGAGLGYGDTGYFESHGTGTPVGDPVEFAAIGNVFGALRRPETPLLVGSVKTNLGHGEAASAIPSLIKTILSLERASIPGTVGIGRFNPALDFRGGALKVVQGLTPWPAEHAYRRASVNSFGYGGANAHTILDAADSYLGGVLTSFSRLDAVLSGGNGIKGGIKGVKGGIKGVKGGIKGVNGGINGNTINGNDMNGGLNGNGGNDINGHGNGIQKPQSATAPKTYLLPFSAHNDQTLQRNFAAVSAVSDNCQIAALAHTLSTARSALSSRAFTLASPSEHGTAGTLSAETLRLGNAANEPPGLAFVFTGQGAQWPRMGMALLQAYPSVRRSVEDMDAVLAALPEPPPWTIMETLAEPRATSRVDEAERSQTACTALQVAVVRLLRSWRVRPEAVVGHSSGEIAAAFTAGYLTSGQAIVVAYLRGRAVSRNNTPGAMLAVGVGADSASASIAQMPDVGIACHNSPLGVTLSGTEEAVAEAHGVFSRAGVFSRKLTTARNAYHSPLMRLAAADYHDRLREQLRDDPAPARGPESPVMFSSVTGKRVAAPLPLEYWRQNLESPVLFSQAAQSLLRSVPGIRCVVEVGPHSALGGPVKEIRAALGRGEEQLQYLSALKRNTDGVETVLNLVGALFLSGHSVALDRVNADELVEPETGAVRLQRGPFLTDFPRYQWVYDDVYWSESRLSSDVRFRKHARHDLLGSLLPGSSKASPSWRNVLKLDQLPWLRDHKVGGDIVFPAAGYISLAMTAAAQASGLHRDSPTYTLGNVKIKSAMVLKEGVGTESLLDLYSLNSDGTEFDFTVSSVCCGEWAIHASGNVRISKPSALPAIFTSKARATCTGVNQETQDRRWYQKMRDVGLAYGPAFKTLSGIRSTADRFEALADVDIEAPGGSMVQESEYAVHPTVLDACLQLSIIAAHRGEPNNLVKSYLPVAVEHMTVATAPSTGRAVVRGLGRPNGLRSIKTAVELTGADGDVLVQARLSFLSLESSINSQSEAKIPQPYSRLVWKPDISRLSGDQLRSVLSDGQSCPSACQVGSHAKLEKLADLIAHQDPRLNILELNGGEGPSRRLLTALRGHHAIPNYVKYRFADESAEFLASVQEQYRDFHKLEFARLDMEQDPSPQGFDEASYDIIFAPNVVHAKRSLAGTLKHCRKLLKPGGRLIMIETVTASVMLSKAEWNQRLVDAGFSGADVMFDYPEPGSCSALIVTRPDEQGSTIKGTGEDEDEVVLLYRHEPHALLVELEKLYHERSVPSRRMAFTDLPQSGIQKARTVMLAELEGPLLSRMSEAEMAAMRAYTQLASTAVWVTNGDVLAGREPEKTLVFGISKSIMTEQPSFHLASIDIDPDAALASSARLVVDMEAEFRRNPHDMNTELVEKGGVVYSSRYIVDDDGNAAFARSWMPPTERLPIRGNLSMGFDRVGRLDSFHFEDVSGAETALGETDVLVEARAFAFDQTGLAVAKGQKSHPFFTLEAGGIVAKTGSQVHGIRPGDAVVCLKPNTFETTLAVHQDFVSRLDGADGIDDIVSQLLPYTFAVHTLAHVCRPARHDAVLVDVSWPALACALVQMALRAGCSVYATYFSQEMKGLLEPLQGVHLMDSRAGLELGIPSHVAFRVMLTNGSVDLGAVLQRFVDRGAHLALLPGRASTYLAAIYASLVSKGLTVSYLDPWDMTSCNQINVSSAMRDAVHLLQHGLVARIPSDSFDLSRFSDAAAAVNASPVRAVLTCDPEATLVPIKQTPEPLTFDGNGTYLLIGCLGGLGRSLTIWMISRGARNFIFLSRSGADKPEAAALMADLRGMGQSQTCKLSLQVARGDVSRREDVAAAISLASTPIRGVIQAAMVLHELIFNTMSLQQWNQVIQPKVLGTMHLDELLAYHDLDFFVMTSSVLGAIGAATQSNYSAANAYLDAMARHRHSRGLQATSLALGMVLEVGHVEEHPEVEVALKRNGMYGIGVTEFLLAIEAACRRRDLSRPPPWGYDPCASAHIVTGMDPTRVTRAGGKGMWLSDNRLRGLVLAIGGEAGSPSADGPAGSGRDTAARLKAAAETGGIEAVKAVVQQLLMGHLSKLVLLPVQKMRPQTPLSVYGMDSMISAELRNWTWKEFKADVPFMSLLDQSLTFERLAEQVVGVMDRELRDSLNDST</sequence>
<feature type="region of interest" description="N-terminal hotdog fold" evidence="8">
    <location>
        <begin position="996"/>
        <end position="1124"/>
    </location>
</feature>
<dbReference type="Gene3D" id="3.10.129.110">
    <property type="entry name" value="Polyketide synthase dehydratase"/>
    <property type="match status" value="1"/>
</dbReference>
<dbReference type="GO" id="GO:0006633">
    <property type="term" value="P:fatty acid biosynthetic process"/>
    <property type="evidence" value="ECO:0007669"/>
    <property type="project" value="InterPro"/>
</dbReference>
<dbReference type="SMART" id="SM00827">
    <property type="entry name" value="PKS_AT"/>
    <property type="match status" value="1"/>
</dbReference>
<dbReference type="PROSITE" id="PS52019">
    <property type="entry name" value="PKS_MFAS_DH"/>
    <property type="match status" value="1"/>
</dbReference>
<dbReference type="Gene3D" id="3.40.366.10">
    <property type="entry name" value="Malonyl-Coenzyme A Acyl Carrier Protein, domain 2"/>
    <property type="match status" value="1"/>
</dbReference>
<keyword evidence="2" id="KW-0597">Phosphoprotein</keyword>
<evidence type="ECO:0008006" key="14">
    <source>
        <dbReference type="Google" id="ProtNLM"/>
    </source>
</evidence>
<dbReference type="InterPro" id="IPR032821">
    <property type="entry name" value="PKS_assoc"/>
</dbReference>
<keyword evidence="7" id="KW-0012">Acyltransferase</keyword>
<reference evidence="12 13" key="1">
    <citation type="journal article" date="2020" name="Genome Biol. Evol.">
        <title>A new high-quality draft genome assembly of the Chinese cordyceps Ophiocordyceps sinensis.</title>
        <authorList>
            <person name="Shu R."/>
            <person name="Zhang J."/>
            <person name="Meng Q."/>
            <person name="Zhang H."/>
            <person name="Zhou G."/>
            <person name="Li M."/>
            <person name="Wu P."/>
            <person name="Zhao Y."/>
            <person name="Chen C."/>
            <person name="Qin Q."/>
        </authorList>
    </citation>
    <scope>NUCLEOTIDE SEQUENCE [LARGE SCALE GENOMIC DNA]</scope>
    <source>
        <strain evidence="12 13">IOZ07</strain>
    </source>
</reference>
<evidence type="ECO:0000256" key="7">
    <source>
        <dbReference type="ARBA" id="ARBA00023315"/>
    </source>
</evidence>
<evidence type="ECO:0000256" key="2">
    <source>
        <dbReference type="ARBA" id="ARBA00022553"/>
    </source>
</evidence>
<evidence type="ECO:0000256" key="8">
    <source>
        <dbReference type="PROSITE-ProRule" id="PRU01363"/>
    </source>
</evidence>
<dbReference type="CDD" id="cd00833">
    <property type="entry name" value="PKS"/>
    <property type="match status" value="1"/>
</dbReference>
<dbReference type="GO" id="GO:0044550">
    <property type="term" value="P:secondary metabolite biosynthetic process"/>
    <property type="evidence" value="ECO:0007669"/>
    <property type="project" value="TreeGrafter"/>
</dbReference>
<evidence type="ECO:0000256" key="5">
    <source>
        <dbReference type="ARBA" id="ARBA00023002"/>
    </source>
</evidence>
<feature type="region of interest" description="C-terminal hotdog fold" evidence="8">
    <location>
        <begin position="1141"/>
        <end position="1292"/>
    </location>
</feature>
<dbReference type="GO" id="GO:0008168">
    <property type="term" value="F:methyltransferase activity"/>
    <property type="evidence" value="ECO:0007669"/>
    <property type="project" value="UniProtKB-KW"/>
</dbReference>
<evidence type="ECO:0000259" key="11">
    <source>
        <dbReference type="PROSITE" id="PS52019"/>
    </source>
</evidence>
<name>A0A8H4VAG6_9HYPO</name>
<dbReference type="Gene3D" id="3.40.50.150">
    <property type="entry name" value="Vaccinia Virus protein VP39"/>
    <property type="match status" value="1"/>
</dbReference>
<dbReference type="InterPro" id="IPR014031">
    <property type="entry name" value="Ketoacyl_synth_C"/>
</dbReference>
<dbReference type="SUPFAM" id="SSF52151">
    <property type="entry name" value="FabD/lysophospholipase-like"/>
    <property type="match status" value="1"/>
</dbReference>
<evidence type="ECO:0000259" key="9">
    <source>
        <dbReference type="PROSITE" id="PS50075"/>
    </source>
</evidence>
<dbReference type="InterPro" id="IPR013217">
    <property type="entry name" value="Methyltransf_12"/>
</dbReference>
<keyword evidence="6" id="KW-0511">Multifunctional enzyme</keyword>
<proteinExistence type="predicted"/>
<dbReference type="InterPro" id="IPR001227">
    <property type="entry name" value="Ac_transferase_dom_sf"/>
</dbReference>
<dbReference type="SUPFAM" id="SSF53901">
    <property type="entry name" value="Thiolase-like"/>
    <property type="match status" value="1"/>
</dbReference>
<protein>
    <recommendedName>
        <fullName evidence="14">Polyketide synthase</fullName>
    </recommendedName>
</protein>
<dbReference type="InterPro" id="IPR016036">
    <property type="entry name" value="Malonyl_transacylase_ACP-bd"/>
</dbReference>
<dbReference type="PANTHER" id="PTHR43775:SF50">
    <property type="entry name" value="HIGHLY REDUCING POLYKETIDE SYNTHASE SRDA"/>
    <property type="match status" value="1"/>
</dbReference>
<dbReference type="Proteomes" id="UP000557566">
    <property type="component" value="Unassembled WGS sequence"/>
</dbReference>
<dbReference type="InterPro" id="IPR029063">
    <property type="entry name" value="SAM-dependent_MTases_sf"/>
</dbReference>
<dbReference type="Pfam" id="PF16197">
    <property type="entry name" value="KAsynt_C_assoc"/>
    <property type="match status" value="1"/>
</dbReference>
<dbReference type="GO" id="GO:0004315">
    <property type="term" value="F:3-oxoacyl-[acyl-carrier-protein] synthase activity"/>
    <property type="evidence" value="ECO:0007669"/>
    <property type="project" value="InterPro"/>
</dbReference>
<dbReference type="Pfam" id="PF08242">
    <property type="entry name" value="Methyltransf_12"/>
    <property type="match status" value="1"/>
</dbReference>
<dbReference type="InterPro" id="IPR018201">
    <property type="entry name" value="Ketoacyl_synth_AS"/>
</dbReference>
<dbReference type="Pfam" id="PF08659">
    <property type="entry name" value="KR"/>
    <property type="match status" value="1"/>
</dbReference>
<feature type="domain" description="PKS/mFAS DH" evidence="11">
    <location>
        <begin position="996"/>
        <end position="1292"/>
    </location>
</feature>
<dbReference type="GO" id="GO:0004312">
    <property type="term" value="F:fatty acid synthase activity"/>
    <property type="evidence" value="ECO:0007669"/>
    <property type="project" value="TreeGrafter"/>
</dbReference>
<dbReference type="InterPro" id="IPR049552">
    <property type="entry name" value="PKS_DH_N"/>
</dbReference>
<dbReference type="InterPro" id="IPR042104">
    <property type="entry name" value="PKS_dehydratase_sf"/>
</dbReference>
<dbReference type="GO" id="GO:0016491">
    <property type="term" value="F:oxidoreductase activity"/>
    <property type="evidence" value="ECO:0007669"/>
    <property type="project" value="UniProtKB-KW"/>
</dbReference>
<dbReference type="InterPro" id="IPR036291">
    <property type="entry name" value="NAD(P)-bd_dom_sf"/>
</dbReference>
<evidence type="ECO:0000256" key="1">
    <source>
        <dbReference type="ARBA" id="ARBA00022450"/>
    </source>
</evidence>
<dbReference type="InterPro" id="IPR020807">
    <property type="entry name" value="PKS_DH"/>
</dbReference>
<keyword evidence="13" id="KW-1185">Reference proteome</keyword>
<dbReference type="SUPFAM" id="SSF51735">
    <property type="entry name" value="NAD(P)-binding Rossmann-fold domains"/>
    <property type="match status" value="1"/>
</dbReference>
<dbReference type="Gene3D" id="3.40.47.10">
    <property type="match status" value="1"/>
</dbReference>
<keyword evidence="3" id="KW-0808">Transferase</keyword>
<feature type="domain" description="Carrier" evidence="9">
    <location>
        <begin position="2349"/>
        <end position="2428"/>
    </location>
</feature>
<dbReference type="EMBL" id="JAAVMX010000001">
    <property type="protein sequence ID" value="KAF4513681.1"/>
    <property type="molecule type" value="Genomic_DNA"/>
</dbReference>
<dbReference type="CDD" id="cd02440">
    <property type="entry name" value="AdoMet_MTases"/>
    <property type="match status" value="1"/>
</dbReference>
<dbReference type="Gene3D" id="1.10.1200.10">
    <property type="entry name" value="ACP-like"/>
    <property type="match status" value="1"/>
</dbReference>
<evidence type="ECO:0000313" key="12">
    <source>
        <dbReference type="EMBL" id="KAF4513681.1"/>
    </source>
</evidence>
<dbReference type="Gene3D" id="3.90.180.10">
    <property type="entry name" value="Medium-chain alcohol dehydrogenases, catalytic domain"/>
    <property type="match status" value="1"/>
</dbReference>
<dbReference type="Gene3D" id="3.40.50.720">
    <property type="entry name" value="NAD(P)-binding Rossmann-like Domain"/>
    <property type="match status" value="1"/>
</dbReference>
<dbReference type="InterPro" id="IPR011032">
    <property type="entry name" value="GroES-like_sf"/>
</dbReference>
<dbReference type="SMART" id="SM00826">
    <property type="entry name" value="PKS_DH"/>
    <property type="match status" value="1"/>
</dbReference>
<dbReference type="InterPro" id="IPR014030">
    <property type="entry name" value="Ketoacyl_synth_N"/>
</dbReference>
<dbReference type="Pfam" id="PF00698">
    <property type="entry name" value="Acyl_transf_1"/>
    <property type="match status" value="1"/>
</dbReference>
<organism evidence="12 13">
    <name type="scientific">Ophiocordyceps sinensis</name>
    <dbReference type="NCBI Taxonomy" id="72228"/>
    <lineage>
        <taxon>Eukaryota</taxon>
        <taxon>Fungi</taxon>
        <taxon>Dikarya</taxon>
        <taxon>Ascomycota</taxon>
        <taxon>Pezizomycotina</taxon>
        <taxon>Sordariomycetes</taxon>
        <taxon>Hypocreomycetidae</taxon>
        <taxon>Hypocreales</taxon>
        <taxon>Ophiocordycipitaceae</taxon>
        <taxon>Ophiocordyceps</taxon>
    </lineage>
</organism>
<dbReference type="InterPro" id="IPR020806">
    <property type="entry name" value="PKS_PP-bd"/>
</dbReference>
<evidence type="ECO:0000256" key="6">
    <source>
        <dbReference type="ARBA" id="ARBA00023268"/>
    </source>
</evidence>
<dbReference type="SUPFAM" id="SSF53335">
    <property type="entry name" value="S-adenosyl-L-methionine-dependent methyltransferases"/>
    <property type="match status" value="1"/>
</dbReference>
<keyword evidence="1" id="KW-0596">Phosphopantetheine</keyword>
<dbReference type="Pfam" id="PF21089">
    <property type="entry name" value="PKS_DH_N"/>
    <property type="match status" value="1"/>
</dbReference>
<dbReference type="InterPro" id="IPR049900">
    <property type="entry name" value="PKS_mFAS_DH"/>
</dbReference>
<dbReference type="SUPFAM" id="SSF50129">
    <property type="entry name" value="GroES-like"/>
    <property type="match status" value="1"/>
</dbReference>
<dbReference type="SUPFAM" id="SSF47336">
    <property type="entry name" value="ACP-like"/>
    <property type="match status" value="1"/>
</dbReference>
<dbReference type="InterPro" id="IPR049551">
    <property type="entry name" value="PKS_DH_C"/>
</dbReference>
<dbReference type="GO" id="GO:0032259">
    <property type="term" value="P:methylation"/>
    <property type="evidence" value="ECO:0007669"/>
    <property type="project" value="UniProtKB-KW"/>
</dbReference>
<evidence type="ECO:0000259" key="10">
    <source>
        <dbReference type="PROSITE" id="PS52004"/>
    </source>
</evidence>
<keyword evidence="5" id="KW-0560">Oxidoreductase</keyword>
<dbReference type="InterPro" id="IPR036736">
    <property type="entry name" value="ACP-like_sf"/>
</dbReference>
<dbReference type="InterPro" id="IPR016035">
    <property type="entry name" value="Acyl_Trfase/lysoPLipase"/>
</dbReference>
<feature type="domain" description="Ketosynthase family 3 (KS3)" evidence="10">
    <location>
        <begin position="7"/>
        <end position="435"/>
    </location>
</feature>
<dbReference type="InterPro" id="IPR050091">
    <property type="entry name" value="PKS_NRPS_Biosynth_Enz"/>
</dbReference>
<dbReference type="InterPro" id="IPR020843">
    <property type="entry name" value="ER"/>
</dbReference>
<dbReference type="InterPro" id="IPR057326">
    <property type="entry name" value="KR_dom"/>
</dbReference>
<dbReference type="InterPro" id="IPR020841">
    <property type="entry name" value="PKS_Beta-ketoAc_synthase_dom"/>
</dbReference>
<dbReference type="SMART" id="SM00823">
    <property type="entry name" value="PKS_PP"/>
    <property type="match status" value="1"/>
</dbReference>
<dbReference type="Pfam" id="PF02801">
    <property type="entry name" value="Ketoacyl-synt_C"/>
    <property type="match status" value="1"/>
</dbReference>
<dbReference type="OrthoDB" id="329835at2759"/>
<keyword evidence="4" id="KW-0521">NADP</keyword>
<dbReference type="SMART" id="SM00829">
    <property type="entry name" value="PKS_ER"/>
    <property type="match status" value="1"/>
</dbReference>
<evidence type="ECO:0000313" key="13">
    <source>
        <dbReference type="Proteomes" id="UP000557566"/>
    </source>
</evidence>
<dbReference type="InterPro" id="IPR014043">
    <property type="entry name" value="Acyl_transferase_dom"/>
</dbReference>
<accession>A0A8H4VAG6</accession>
<dbReference type="InterPro" id="IPR009081">
    <property type="entry name" value="PP-bd_ACP"/>
</dbReference>
<dbReference type="GO" id="GO:0031177">
    <property type="term" value="F:phosphopantetheine binding"/>
    <property type="evidence" value="ECO:0007669"/>
    <property type="project" value="InterPro"/>
</dbReference>
<dbReference type="PROSITE" id="PS52004">
    <property type="entry name" value="KS3_2"/>
    <property type="match status" value="1"/>
</dbReference>
<dbReference type="Pfam" id="PF00109">
    <property type="entry name" value="ketoacyl-synt"/>
    <property type="match status" value="1"/>
</dbReference>
<dbReference type="PROSITE" id="PS50075">
    <property type="entry name" value="CARRIER"/>
    <property type="match status" value="1"/>
</dbReference>
<dbReference type="SMART" id="SM00822">
    <property type="entry name" value="PKS_KR"/>
    <property type="match status" value="1"/>
</dbReference>
<dbReference type="SUPFAM" id="SSF55048">
    <property type="entry name" value="Probable ACP-binding domain of malonyl-CoA ACP transacylase"/>
    <property type="match status" value="1"/>
</dbReference>
<evidence type="ECO:0000256" key="4">
    <source>
        <dbReference type="ARBA" id="ARBA00022857"/>
    </source>
</evidence>
<dbReference type="Pfam" id="PF14765">
    <property type="entry name" value="PS-DH"/>
    <property type="match status" value="1"/>
</dbReference>
<comment type="caution">
    <text evidence="12">The sequence shown here is derived from an EMBL/GenBank/DDBJ whole genome shotgun (WGS) entry which is preliminary data.</text>
</comment>